<comment type="caution">
    <text evidence="2">The sequence shown here is derived from an EMBL/GenBank/DDBJ whole genome shotgun (WGS) entry which is preliminary data.</text>
</comment>
<name>A0ABW9K9A5_9FLAO</name>
<proteinExistence type="predicted"/>
<evidence type="ECO:0000313" key="2">
    <source>
        <dbReference type="EMBL" id="MFN1218813.1"/>
    </source>
</evidence>
<dbReference type="EMBL" id="JBJXVJ010000004">
    <property type="protein sequence ID" value="MFN1218813.1"/>
    <property type="molecule type" value="Genomic_DNA"/>
</dbReference>
<organism evidence="2 3">
    <name type="scientific">Chryseobacterium kwangjuense</name>
    <dbReference type="NCBI Taxonomy" id="267125"/>
    <lineage>
        <taxon>Bacteria</taxon>
        <taxon>Pseudomonadati</taxon>
        <taxon>Bacteroidota</taxon>
        <taxon>Flavobacteriia</taxon>
        <taxon>Flavobacteriales</taxon>
        <taxon>Weeksellaceae</taxon>
        <taxon>Chryseobacterium group</taxon>
        <taxon>Chryseobacterium</taxon>
    </lineage>
</organism>
<dbReference type="RefSeq" id="WP_409357665.1">
    <property type="nucleotide sequence ID" value="NZ_JBJXVJ010000004.1"/>
</dbReference>
<gene>
    <name evidence="2" type="ORF">ACKW6Q_17745</name>
</gene>
<reference evidence="2 3" key="1">
    <citation type="submission" date="2024-12" db="EMBL/GenBank/DDBJ databases">
        <title>Draft genome sequence of Chryseobacterium kwangjuense AG447.</title>
        <authorList>
            <person name="Cheptsov V.S."/>
            <person name="Belov A."/>
            <person name="Zavarzina A.G."/>
        </authorList>
    </citation>
    <scope>NUCLEOTIDE SEQUENCE [LARGE SCALE GENOMIC DNA]</scope>
    <source>
        <strain evidence="2 3">AG447</strain>
    </source>
</reference>
<keyword evidence="3" id="KW-1185">Reference proteome</keyword>
<evidence type="ECO:0000313" key="3">
    <source>
        <dbReference type="Proteomes" id="UP001634154"/>
    </source>
</evidence>
<protein>
    <submittedName>
        <fullName evidence="2">Uncharacterized protein</fullName>
    </submittedName>
</protein>
<dbReference type="Proteomes" id="UP001634154">
    <property type="component" value="Unassembled WGS sequence"/>
</dbReference>
<accession>A0ABW9K9A5</accession>
<feature type="region of interest" description="Disordered" evidence="1">
    <location>
        <begin position="17"/>
        <end position="54"/>
    </location>
</feature>
<sequence>MLRTGFGILKTSRINTDEAHTSTGSAKNRTPLFFPGQQRIRREHRQDSTSWNAG</sequence>
<evidence type="ECO:0000256" key="1">
    <source>
        <dbReference type="SAM" id="MobiDB-lite"/>
    </source>
</evidence>